<dbReference type="EMBL" id="CP118942">
    <property type="protein sequence ID" value="WEE27102.1"/>
    <property type="molecule type" value="Genomic_DNA"/>
</dbReference>
<keyword evidence="7 13" id="KW-0812">Transmembrane</keyword>
<dbReference type="CDD" id="cd10322">
    <property type="entry name" value="SLC5sbd"/>
    <property type="match status" value="1"/>
</dbReference>
<dbReference type="InterPro" id="IPR000014">
    <property type="entry name" value="PAS"/>
</dbReference>
<reference evidence="16" key="1">
    <citation type="submission" date="2023-02" db="EMBL/GenBank/DDBJ databases">
        <title>The sequence of Aeromonas hydrophila K533.</title>
        <authorList>
            <person name="Luo X."/>
        </authorList>
    </citation>
    <scope>NUCLEOTIDE SEQUENCE</scope>
    <source>
        <strain evidence="16">K533</strain>
    </source>
</reference>
<dbReference type="Gene3D" id="3.30.450.20">
    <property type="entry name" value="PAS domain"/>
    <property type="match status" value="1"/>
</dbReference>
<dbReference type="SUPFAM" id="SSF52172">
    <property type="entry name" value="CheY-like"/>
    <property type="match status" value="1"/>
</dbReference>
<dbReference type="AlphaFoldDB" id="A0AAX3P6H8"/>
<dbReference type="Pfam" id="PF00072">
    <property type="entry name" value="Response_reg"/>
    <property type="match status" value="1"/>
</dbReference>
<comment type="subcellular location">
    <subcellularLocation>
        <location evidence="2">Membrane</location>
        <topology evidence="2">Multi-pass membrane protein</topology>
    </subcellularLocation>
</comment>
<name>A0AAX3P6H8_AERHY</name>
<dbReference type="InterPro" id="IPR004358">
    <property type="entry name" value="Sig_transdc_His_kin-like_C"/>
</dbReference>
<evidence type="ECO:0000256" key="12">
    <source>
        <dbReference type="SAM" id="Coils"/>
    </source>
</evidence>
<evidence type="ECO:0000256" key="13">
    <source>
        <dbReference type="SAM" id="Phobius"/>
    </source>
</evidence>
<dbReference type="InterPro" id="IPR003594">
    <property type="entry name" value="HATPase_dom"/>
</dbReference>
<keyword evidence="9 13" id="KW-1133">Transmembrane helix</keyword>
<accession>A0AAX3P6H8</accession>
<feature type="transmembrane region" description="Helical" evidence="13">
    <location>
        <begin position="283"/>
        <end position="301"/>
    </location>
</feature>
<dbReference type="GO" id="GO:0000155">
    <property type="term" value="F:phosphorelay sensor kinase activity"/>
    <property type="evidence" value="ECO:0007669"/>
    <property type="project" value="InterPro"/>
</dbReference>
<evidence type="ECO:0000313" key="16">
    <source>
        <dbReference type="EMBL" id="WEE27102.1"/>
    </source>
</evidence>
<evidence type="ECO:0000256" key="2">
    <source>
        <dbReference type="ARBA" id="ARBA00004141"/>
    </source>
</evidence>
<dbReference type="Pfam" id="PF02518">
    <property type="entry name" value="HATPase_c"/>
    <property type="match status" value="1"/>
</dbReference>
<dbReference type="Pfam" id="PF00512">
    <property type="entry name" value="HisKA"/>
    <property type="match status" value="1"/>
</dbReference>
<dbReference type="SMART" id="SM00388">
    <property type="entry name" value="HisKA"/>
    <property type="match status" value="1"/>
</dbReference>
<feature type="transmembrane region" description="Helical" evidence="13">
    <location>
        <begin position="70"/>
        <end position="92"/>
    </location>
</feature>
<evidence type="ECO:0000256" key="3">
    <source>
        <dbReference type="ARBA" id="ARBA00006434"/>
    </source>
</evidence>
<comment type="similarity">
    <text evidence="3">Belongs to the sodium:solute symporter (SSF) (TC 2.A.21) family.</text>
</comment>
<feature type="domain" description="Response regulatory" evidence="15">
    <location>
        <begin position="1033"/>
        <end position="1149"/>
    </location>
</feature>
<feature type="domain" description="Histidine kinase" evidence="14">
    <location>
        <begin position="797"/>
        <end position="1011"/>
    </location>
</feature>
<dbReference type="InterPro" id="IPR005467">
    <property type="entry name" value="His_kinase_dom"/>
</dbReference>
<feature type="transmembrane region" description="Helical" evidence="13">
    <location>
        <begin position="439"/>
        <end position="464"/>
    </location>
</feature>
<feature type="transmembrane region" description="Helical" evidence="13">
    <location>
        <begin position="376"/>
        <end position="399"/>
    </location>
</feature>
<dbReference type="SUPFAM" id="SSF55785">
    <property type="entry name" value="PYP-like sensor domain (PAS domain)"/>
    <property type="match status" value="1"/>
</dbReference>
<evidence type="ECO:0000256" key="1">
    <source>
        <dbReference type="ARBA" id="ARBA00000085"/>
    </source>
</evidence>
<dbReference type="InterPro" id="IPR003661">
    <property type="entry name" value="HisK_dim/P_dom"/>
</dbReference>
<proteinExistence type="inferred from homology"/>
<dbReference type="Gene3D" id="3.30.565.10">
    <property type="entry name" value="Histidine kinase-like ATPase, C-terminal domain"/>
    <property type="match status" value="1"/>
</dbReference>
<evidence type="ECO:0000259" key="15">
    <source>
        <dbReference type="PROSITE" id="PS50110"/>
    </source>
</evidence>
<dbReference type="Gene3D" id="1.10.287.130">
    <property type="match status" value="1"/>
</dbReference>
<dbReference type="Proteomes" id="UP001214666">
    <property type="component" value="Chromosome"/>
</dbReference>
<feature type="transmembrane region" description="Helical" evidence="13">
    <location>
        <begin position="411"/>
        <end position="432"/>
    </location>
</feature>
<dbReference type="RefSeq" id="WP_077095353.1">
    <property type="nucleotide sequence ID" value="NZ_AP023398.1"/>
</dbReference>
<dbReference type="Pfam" id="PF12860">
    <property type="entry name" value="PAS_7"/>
    <property type="match status" value="1"/>
</dbReference>
<feature type="transmembrane region" description="Helical" evidence="13">
    <location>
        <begin position="6"/>
        <end position="25"/>
    </location>
</feature>
<dbReference type="FunFam" id="3.30.565.10:FF:000049">
    <property type="entry name" value="Two-component sensor histidine kinase"/>
    <property type="match status" value="1"/>
</dbReference>
<dbReference type="GO" id="GO:0005886">
    <property type="term" value="C:plasma membrane"/>
    <property type="evidence" value="ECO:0007669"/>
    <property type="project" value="TreeGrafter"/>
</dbReference>
<organism evidence="16 17">
    <name type="scientific">Aeromonas hydrophila</name>
    <dbReference type="NCBI Taxonomy" id="644"/>
    <lineage>
        <taxon>Bacteria</taxon>
        <taxon>Pseudomonadati</taxon>
        <taxon>Pseudomonadota</taxon>
        <taxon>Gammaproteobacteria</taxon>
        <taxon>Aeromonadales</taxon>
        <taxon>Aeromonadaceae</taxon>
        <taxon>Aeromonas</taxon>
    </lineage>
</organism>
<keyword evidence="12" id="KW-0175">Coiled coil</keyword>
<dbReference type="CDD" id="cd00156">
    <property type="entry name" value="REC"/>
    <property type="match status" value="1"/>
</dbReference>
<feature type="modified residue" description="4-aspartylphosphate" evidence="11">
    <location>
        <position position="1083"/>
    </location>
</feature>
<comment type="catalytic activity">
    <reaction evidence="1">
        <text>ATP + protein L-histidine = ADP + protein N-phospho-L-histidine.</text>
        <dbReference type="EC" id="2.7.13.3"/>
    </reaction>
</comment>
<dbReference type="EC" id="2.7.13.3" evidence="4"/>
<evidence type="ECO:0000256" key="7">
    <source>
        <dbReference type="ARBA" id="ARBA00022692"/>
    </source>
</evidence>
<evidence type="ECO:0000256" key="4">
    <source>
        <dbReference type="ARBA" id="ARBA00012438"/>
    </source>
</evidence>
<dbReference type="CDD" id="cd00082">
    <property type="entry name" value="HisKA"/>
    <property type="match status" value="1"/>
</dbReference>
<dbReference type="PROSITE" id="PS50109">
    <property type="entry name" value="HIS_KIN"/>
    <property type="match status" value="1"/>
</dbReference>
<feature type="transmembrane region" description="Helical" evidence="13">
    <location>
        <begin position="158"/>
        <end position="177"/>
    </location>
</feature>
<evidence type="ECO:0000259" key="14">
    <source>
        <dbReference type="PROSITE" id="PS50109"/>
    </source>
</evidence>
<evidence type="ECO:0000256" key="8">
    <source>
        <dbReference type="ARBA" id="ARBA00022777"/>
    </source>
</evidence>
<dbReference type="GO" id="GO:0022857">
    <property type="term" value="F:transmembrane transporter activity"/>
    <property type="evidence" value="ECO:0007669"/>
    <property type="project" value="InterPro"/>
</dbReference>
<dbReference type="InterPro" id="IPR001789">
    <property type="entry name" value="Sig_transdc_resp-reg_receiver"/>
</dbReference>
<dbReference type="Gene3D" id="3.40.50.2300">
    <property type="match status" value="1"/>
</dbReference>
<dbReference type="CDD" id="cd00075">
    <property type="entry name" value="HATPase"/>
    <property type="match status" value="1"/>
</dbReference>
<dbReference type="CDD" id="cd00130">
    <property type="entry name" value="PAS"/>
    <property type="match status" value="1"/>
</dbReference>
<evidence type="ECO:0000256" key="6">
    <source>
        <dbReference type="ARBA" id="ARBA00022679"/>
    </source>
</evidence>
<dbReference type="SUPFAM" id="SSF47384">
    <property type="entry name" value="Homodimeric domain of signal transducing histidine kinase"/>
    <property type="match status" value="1"/>
</dbReference>
<dbReference type="PRINTS" id="PR00344">
    <property type="entry name" value="BCTRLSENSOR"/>
</dbReference>
<dbReference type="PANTHER" id="PTHR43047:SF9">
    <property type="entry name" value="HISTIDINE KINASE"/>
    <property type="match status" value="1"/>
</dbReference>
<dbReference type="NCBIfam" id="NF041832">
    <property type="entry name" value="near_NosP_CTERM"/>
    <property type="match status" value="1"/>
</dbReference>
<feature type="transmembrane region" description="Helical" evidence="13">
    <location>
        <begin position="339"/>
        <end position="364"/>
    </location>
</feature>
<protein>
    <recommendedName>
        <fullName evidence="4">histidine kinase</fullName>
        <ecNumber evidence="4">2.7.13.3</ecNumber>
    </recommendedName>
</protein>
<dbReference type="InterPro" id="IPR011006">
    <property type="entry name" value="CheY-like_superfamily"/>
</dbReference>
<dbReference type="InterPro" id="IPR035965">
    <property type="entry name" value="PAS-like_dom_sf"/>
</dbReference>
<dbReference type="SMART" id="SM00387">
    <property type="entry name" value="HATPase_c"/>
    <property type="match status" value="1"/>
</dbReference>
<dbReference type="SMART" id="SM00448">
    <property type="entry name" value="REC"/>
    <property type="match status" value="1"/>
</dbReference>
<dbReference type="InterPro" id="IPR036890">
    <property type="entry name" value="HATPase_C_sf"/>
</dbReference>
<dbReference type="FunFam" id="1.10.287.130:FF:000063">
    <property type="entry name" value="Hybrid sensor histidine kinase/response regulator"/>
    <property type="match status" value="1"/>
</dbReference>
<evidence type="ECO:0000313" key="17">
    <source>
        <dbReference type="Proteomes" id="UP001214666"/>
    </source>
</evidence>
<feature type="coiled-coil region" evidence="12">
    <location>
        <begin position="756"/>
        <end position="790"/>
    </location>
</feature>
<feature type="transmembrane region" description="Helical" evidence="13">
    <location>
        <begin position="245"/>
        <end position="263"/>
    </location>
</feature>
<gene>
    <name evidence="16" type="ORF">PY771_01935</name>
</gene>
<dbReference type="PROSITE" id="PS50283">
    <property type="entry name" value="NA_SOLUT_SYMP_3"/>
    <property type="match status" value="1"/>
</dbReference>
<evidence type="ECO:0000256" key="10">
    <source>
        <dbReference type="ARBA" id="ARBA00023136"/>
    </source>
</evidence>
<dbReference type="Gene3D" id="1.20.1730.10">
    <property type="entry name" value="Sodium/glucose cotransporter"/>
    <property type="match status" value="1"/>
</dbReference>
<dbReference type="GO" id="GO:0009927">
    <property type="term" value="F:histidine phosphotransfer kinase activity"/>
    <property type="evidence" value="ECO:0007669"/>
    <property type="project" value="TreeGrafter"/>
</dbReference>
<dbReference type="SUPFAM" id="SSF55874">
    <property type="entry name" value="ATPase domain of HSP90 chaperone/DNA topoisomerase II/histidine kinase"/>
    <property type="match status" value="1"/>
</dbReference>
<sequence>MHQGWLLIGLSLSYLGLLFLIAYVADKNKRRRLKGQPLLYSLSLAVYCTSWTFFGTVGQASESPWSPVPIYLGPMLVFLFGWRLLARLILVAKREHITSIADFIAARYGKSQRLAMVIALIAIMGILPYLVLQLKAIVTGLDLLMANSVPAGPTGNTAGLALGVALLLALFSILFGTRHLDATEHHRGMVVAIAFESVVKLLAFMAVGGFALWLILSKPSQARTLVASDFLDAVVAVTPGSLLELAIYTLVAMCAVICLPRQFHVTVVENNQGQDLHWARWLFPLYLFVMGLFIWPLALAGKQWVGAGMASDTYVISLPMSLGFDGMALLAFLGGTSAATGMVIVCTIALAIMVSNDLVLPVLLRRFWQQGRDERLVRLLLQVRRGAILLILLAAWGLYLWLGDLTSLSRIGYLSFGAVAQFAPALLLGLYWRHGNRKGVYLGLALGVSLWFATLLAESGLLAGSPLAALLAPPDWPAFRDLSLGAWCIFLSLLLNLIGYVAGSLLSQAAVSERLQAANFVGKPSRDTTALYQARVSVKELEMLAARFVGSSRVKRAFGRFAGERGGTLAPQMQASAELIAHTERLLAGVFGTSSARLVLASALQGRNMQLEEIATIVDEASDVFRFNRGLLQGAIEHMGQGISVVDRELKLVAWNRRYIELFHYPPGLIQVGRPIEEIIRYNAEQGLCGPGDVEAHVARRVAFMQRGSQHISARERPDGRVIEMQGNPMPAGGFVMTFTDITPFRDAERVLREANEHLEARVAERTHELSELNRQLLLVNQQVERANHSKSRFLAAVSHDLTQPLNAAKLFTSSLLEMLPPADEPARIARHIDDALGATEDLITDLLDISRLEAGKFKAKKLDFALRDVFDNLKAEFGVLAQAGGIQFSVVESGVAVYSDVRLLRRVLQNFLTNAFRYNPGGRVLLGCRRLGDKVRIEVWDNGPGIPADKQEAIFDEFSRLDHSRTAREQGLGLGLAIARGIALVLGHNLTLRSWPGAGSVFAITLNLATRPVATTQVAAPTQRDSQLEGIRVLCIDNESDILIAMHSLLGRWGCEVVCAQSLAQAEDLIAGGFLPQLVLSDYHLDDGKTGLQALHMLRLAHGNDIGGIIISADRKSELQAQIRKHGYGYISKPVKPLKLRALMNSILRPAKLDDDHETGNSSEF</sequence>
<dbReference type="InterPro" id="IPR036097">
    <property type="entry name" value="HisK_dim/P_sf"/>
</dbReference>
<dbReference type="PANTHER" id="PTHR43047">
    <property type="entry name" value="TWO-COMPONENT HISTIDINE PROTEIN KINASE"/>
    <property type="match status" value="1"/>
</dbReference>
<evidence type="ECO:0000256" key="11">
    <source>
        <dbReference type="PROSITE-ProRule" id="PRU00169"/>
    </source>
</evidence>
<keyword evidence="10 13" id="KW-0472">Membrane</keyword>
<evidence type="ECO:0000256" key="5">
    <source>
        <dbReference type="ARBA" id="ARBA00022553"/>
    </source>
</evidence>
<evidence type="ECO:0000256" key="9">
    <source>
        <dbReference type="ARBA" id="ARBA00022989"/>
    </source>
</evidence>
<feature type="transmembrane region" description="Helical" evidence="13">
    <location>
        <begin position="189"/>
        <end position="216"/>
    </location>
</feature>
<feature type="transmembrane region" description="Helical" evidence="13">
    <location>
        <begin position="113"/>
        <end position="138"/>
    </location>
</feature>
<keyword evidence="8 16" id="KW-0418">Kinase</keyword>
<dbReference type="PROSITE" id="PS50110">
    <property type="entry name" value="RESPONSE_REGULATORY"/>
    <property type="match status" value="1"/>
</dbReference>
<dbReference type="InterPro" id="IPR038377">
    <property type="entry name" value="Na/Glc_symporter_sf"/>
</dbReference>
<feature type="transmembrane region" description="Helical" evidence="13">
    <location>
        <begin position="37"/>
        <end position="58"/>
    </location>
</feature>
<dbReference type="InterPro" id="IPR001734">
    <property type="entry name" value="Na/solute_symporter"/>
</dbReference>
<keyword evidence="6" id="KW-0808">Transferase</keyword>
<keyword evidence="5 11" id="KW-0597">Phosphoprotein</keyword>